<sequence length="134" mass="14486">MEDHQLLELEEEKNGLGKVEISPEVIEVIAGIATQEIEGVAALRGNFAADVAERLGRKNHGKGVKVDLTEQGIIVDVSIVISYGASVPEVAKLIQLNIQQALETMTAIQLTEINVHVVGVYFDTPNAPTEEEVE</sequence>
<reference evidence="2 3" key="1">
    <citation type="submission" date="2023-03" db="EMBL/GenBank/DDBJ databases">
        <title>Bacillus Genome Sequencing.</title>
        <authorList>
            <person name="Dunlap C."/>
        </authorList>
    </citation>
    <scope>NUCLEOTIDE SEQUENCE [LARGE SCALE GENOMIC DNA]</scope>
    <source>
        <strain evidence="2 3">B-4107</strain>
    </source>
</reference>
<comment type="similarity">
    <text evidence="1">Belongs to the asp23 family.</text>
</comment>
<proteinExistence type="inferred from homology"/>
<evidence type="ECO:0000313" key="2">
    <source>
        <dbReference type="EMBL" id="MED4127512.1"/>
    </source>
</evidence>
<evidence type="ECO:0000256" key="1">
    <source>
        <dbReference type="ARBA" id="ARBA00005721"/>
    </source>
</evidence>
<dbReference type="PANTHER" id="PTHR34297:SF1">
    <property type="entry name" value="ASP23_GLS24 FAMILY ENVELOPE STRESS RESPONSE PROTEIN"/>
    <property type="match status" value="1"/>
</dbReference>
<dbReference type="Proteomes" id="UP001341820">
    <property type="component" value="Unassembled WGS sequence"/>
</dbReference>
<dbReference type="RefSeq" id="WP_035395770.1">
    <property type="nucleotide sequence ID" value="NZ_CP042163.1"/>
</dbReference>
<name>A0ABU6NH29_9BACI</name>
<gene>
    <name evidence="2" type="ORF">P5F74_05100</name>
</gene>
<organism evidence="2 3">
    <name type="scientific">Shouchella miscanthi</name>
    <dbReference type="NCBI Taxonomy" id="2598861"/>
    <lineage>
        <taxon>Bacteria</taxon>
        <taxon>Bacillati</taxon>
        <taxon>Bacillota</taxon>
        <taxon>Bacilli</taxon>
        <taxon>Bacillales</taxon>
        <taxon>Bacillaceae</taxon>
        <taxon>Shouchella</taxon>
    </lineage>
</organism>
<protein>
    <submittedName>
        <fullName evidence="2">Asp23/Gls24 family envelope stress response protein</fullName>
    </submittedName>
</protein>
<evidence type="ECO:0000313" key="3">
    <source>
        <dbReference type="Proteomes" id="UP001341820"/>
    </source>
</evidence>
<dbReference type="Pfam" id="PF03780">
    <property type="entry name" value="Asp23"/>
    <property type="match status" value="1"/>
</dbReference>
<comment type="caution">
    <text evidence="2">The sequence shown here is derived from an EMBL/GenBank/DDBJ whole genome shotgun (WGS) entry which is preliminary data.</text>
</comment>
<dbReference type="InterPro" id="IPR005531">
    <property type="entry name" value="Asp23"/>
</dbReference>
<accession>A0ABU6NH29</accession>
<dbReference type="PANTHER" id="PTHR34297">
    <property type="entry name" value="HYPOTHETICAL CYTOSOLIC PROTEIN-RELATED"/>
    <property type="match status" value="1"/>
</dbReference>
<dbReference type="EMBL" id="JAROAS010000006">
    <property type="protein sequence ID" value="MED4127512.1"/>
    <property type="molecule type" value="Genomic_DNA"/>
</dbReference>
<keyword evidence="3" id="KW-1185">Reference proteome</keyword>